<dbReference type="PANTHER" id="PTHR47966:SF51">
    <property type="entry name" value="BETA-SITE APP-CLEAVING ENZYME, ISOFORM A-RELATED"/>
    <property type="match status" value="1"/>
</dbReference>
<organism evidence="4 5">
    <name type="scientific">Clathrus columnatus</name>
    <dbReference type="NCBI Taxonomy" id="1419009"/>
    <lineage>
        <taxon>Eukaryota</taxon>
        <taxon>Fungi</taxon>
        <taxon>Dikarya</taxon>
        <taxon>Basidiomycota</taxon>
        <taxon>Agaricomycotina</taxon>
        <taxon>Agaricomycetes</taxon>
        <taxon>Phallomycetidae</taxon>
        <taxon>Phallales</taxon>
        <taxon>Clathraceae</taxon>
        <taxon>Clathrus</taxon>
    </lineage>
</organism>
<dbReference type="InterPro" id="IPR001969">
    <property type="entry name" value="Aspartic_peptidase_AS"/>
</dbReference>
<sequence>MLTFIIDYIPLVFELVQPTGEFSYGDPQNLTSASGPIVSGSVQLANFLVQNQFIVAANTTNTPLASAGISGVFGLGFPFGNASQIVSQLVQRMIPKNTSPNGITDILLSMLPLEAPMLPRLSLSGQLDQPLFTMTLQRTLDEFGGNVGQLTIGDLPNNLSESSLTNVPVRLYSPDEGGIPGPSVNPSATFPLNWEVPLDAVLLNGEQVPLPSNLPGIYTALIDSGSNSLAGPEDVVSFIYSAIASSGSSSNDDIPEIDCSKPVNLTFVFGGRGFPVDSRDFLGFQKSSTVCKASTLKVAPAPTQGRLVSWVLGTPFFKSNLIAFYYGDLMQPSVDPPRIGFLSTVPENSNEAYASDIASASQAGQFFGKLPEITSKRFNG</sequence>
<dbReference type="CDD" id="cd05471">
    <property type="entry name" value="pepsin_like"/>
    <property type="match status" value="1"/>
</dbReference>
<dbReference type="Proteomes" id="UP001050691">
    <property type="component" value="Unassembled WGS sequence"/>
</dbReference>
<evidence type="ECO:0000256" key="1">
    <source>
        <dbReference type="ARBA" id="ARBA00007447"/>
    </source>
</evidence>
<evidence type="ECO:0000259" key="3">
    <source>
        <dbReference type="PROSITE" id="PS51767"/>
    </source>
</evidence>
<dbReference type="GO" id="GO:0004190">
    <property type="term" value="F:aspartic-type endopeptidase activity"/>
    <property type="evidence" value="ECO:0007669"/>
    <property type="project" value="UniProtKB-KW"/>
</dbReference>
<dbReference type="PANTHER" id="PTHR47966">
    <property type="entry name" value="BETA-SITE APP-CLEAVING ENZYME, ISOFORM A-RELATED"/>
    <property type="match status" value="1"/>
</dbReference>
<proteinExistence type="inferred from homology"/>
<dbReference type="InterPro" id="IPR021109">
    <property type="entry name" value="Peptidase_aspartic_dom_sf"/>
</dbReference>
<feature type="domain" description="Peptidase A1" evidence="3">
    <location>
        <begin position="1"/>
        <end position="342"/>
    </location>
</feature>
<comment type="caution">
    <text evidence="4">The sequence shown here is derived from an EMBL/GenBank/DDBJ whole genome shotgun (WGS) entry which is preliminary data.</text>
</comment>
<dbReference type="GO" id="GO:0006508">
    <property type="term" value="P:proteolysis"/>
    <property type="evidence" value="ECO:0007669"/>
    <property type="project" value="InterPro"/>
</dbReference>
<evidence type="ECO:0000313" key="5">
    <source>
        <dbReference type="Proteomes" id="UP001050691"/>
    </source>
</evidence>
<name>A0AAV5APQ5_9AGAM</name>
<dbReference type="PROSITE" id="PS51767">
    <property type="entry name" value="PEPTIDASE_A1"/>
    <property type="match status" value="1"/>
</dbReference>
<evidence type="ECO:0000313" key="4">
    <source>
        <dbReference type="EMBL" id="GJJ14361.1"/>
    </source>
</evidence>
<dbReference type="InterPro" id="IPR033121">
    <property type="entry name" value="PEPTIDASE_A1"/>
</dbReference>
<keyword evidence="5" id="KW-1185">Reference proteome</keyword>
<keyword evidence="2" id="KW-0064">Aspartyl protease</keyword>
<dbReference type="PROSITE" id="PS00141">
    <property type="entry name" value="ASP_PROTEASE"/>
    <property type="match status" value="1"/>
</dbReference>
<keyword evidence="2" id="KW-0645">Protease</keyword>
<protein>
    <recommendedName>
        <fullName evidence="3">Peptidase A1 domain-containing protein</fullName>
    </recommendedName>
</protein>
<dbReference type="InterPro" id="IPR034164">
    <property type="entry name" value="Pepsin-like_dom"/>
</dbReference>
<evidence type="ECO:0000256" key="2">
    <source>
        <dbReference type="ARBA" id="ARBA00022750"/>
    </source>
</evidence>
<dbReference type="EMBL" id="BPWL01000009">
    <property type="protein sequence ID" value="GJJ14361.1"/>
    <property type="molecule type" value="Genomic_DNA"/>
</dbReference>
<accession>A0AAV5APQ5</accession>
<dbReference type="SUPFAM" id="SSF50630">
    <property type="entry name" value="Acid proteases"/>
    <property type="match status" value="1"/>
</dbReference>
<dbReference type="AlphaFoldDB" id="A0AAV5APQ5"/>
<keyword evidence="2" id="KW-0378">Hydrolase</keyword>
<dbReference type="Gene3D" id="2.40.70.10">
    <property type="entry name" value="Acid Proteases"/>
    <property type="match status" value="2"/>
</dbReference>
<reference evidence="4" key="1">
    <citation type="submission" date="2021-10" db="EMBL/GenBank/DDBJ databases">
        <title>De novo Genome Assembly of Clathrus columnatus (Basidiomycota, Fungi) Using Illumina and Nanopore Sequence Data.</title>
        <authorList>
            <person name="Ogiso-Tanaka E."/>
            <person name="Itagaki H."/>
            <person name="Hosoya T."/>
            <person name="Hosaka K."/>
        </authorList>
    </citation>
    <scope>NUCLEOTIDE SEQUENCE</scope>
    <source>
        <strain evidence="4">MO-923</strain>
    </source>
</reference>
<gene>
    <name evidence="4" type="ORF">Clacol_008625</name>
</gene>
<dbReference type="Pfam" id="PF00026">
    <property type="entry name" value="Asp"/>
    <property type="match status" value="1"/>
</dbReference>
<comment type="similarity">
    <text evidence="1">Belongs to the peptidase A1 family.</text>
</comment>
<dbReference type="InterPro" id="IPR001461">
    <property type="entry name" value="Aspartic_peptidase_A1"/>
</dbReference>